<gene>
    <name evidence="1" type="ORF">RHSIM_RhsimUnG0215800</name>
</gene>
<evidence type="ECO:0000313" key="2">
    <source>
        <dbReference type="Proteomes" id="UP000626092"/>
    </source>
</evidence>
<dbReference type="Proteomes" id="UP000626092">
    <property type="component" value="Unassembled WGS sequence"/>
</dbReference>
<reference evidence="1" key="1">
    <citation type="submission" date="2019-11" db="EMBL/GenBank/DDBJ databases">
        <authorList>
            <person name="Liu Y."/>
            <person name="Hou J."/>
            <person name="Li T.-Q."/>
            <person name="Guan C.-H."/>
            <person name="Wu X."/>
            <person name="Wu H.-Z."/>
            <person name="Ling F."/>
            <person name="Zhang R."/>
            <person name="Shi X.-G."/>
            <person name="Ren J.-P."/>
            <person name="Chen E.-F."/>
            <person name="Sun J.-M."/>
        </authorList>
    </citation>
    <scope>NUCLEOTIDE SEQUENCE</scope>
    <source>
        <strain evidence="1">Adult_tree_wgs_1</strain>
        <tissue evidence="1">Leaves</tissue>
    </source>
</reference>
<protein>
    <submittedName>
        <fullName evidence="1">Uncharacterized protein</fullName>
    </submittedName>
</protein>
<dbReference type="OrthoDB" id="1372046at2759"/>
<accession>A0A834FTE5</accession>
<dbReference type="AlphaFoldDB" id="A0A834FTE5"/>
<sequence>MKMQMRIVYFTEESDGEYESGSGVVGGESERSGGLWIPSQLCSEIGSKISQWASVSPSPTTSSSALCSGNHRGLGIHISFMLFDFTLKQMFGYDSENSPEKLSDKFANFVHGLMSLPLNIPGSEGDFKYDERYRKGETCFP</sequence>
<organism evidence="1 2">
    <name type="scientific">Rhododendron simsii</name>
    <name type="common">Sims's rhododendron</name>
    <dbReference type="NCBI Taxonomy" id="118357"/>
    <lineage>
        <taxon>Eukaryota</taxon>
        <taxon>Viridiplantae</taxon>
        <taxon>Streptophyta</taxon>
        <taxon>Embryophyta</taxon>
        <taxon>Tracheophyta</taxon>
        <taxon>Spermatophyta</taxon>
        <taxon>Magnoliopsida</taxon>
        <taxon>eudicotyledons</taxon>
        <taxon>Gunneridae</taxon>
        <taxon>Pentapetalae</taxon>
        <taxon>asterids</taxon>
        <taxon>Ericales</taxon>
        <taxon>Ericaceae</taxon>
        <taxon>Ericoideae</taxon>
        <taxon>Rhodoreae</taxon>
        <taxon>Rhododendron</taxon>
    </lineage>
</organism>
<evidence type="ECO:0000313" key="1">
    <source>
        <dbReference type="EMBL" id="KAF7112571.1"/>
    </source>
</evidence>
<keyword evidence="2" id="KW-1185">Reference proteome</keyword>
<name>A0A834FTE5_RHOSS</name>
<proteinExistence type="predicted"/>
<dbReference type="EMBL" id="WJXA01000468">
    <property type="protein sequence ID" value="KAF7112571.1"/>
    <property type="molecule type" value="Genomic_DNA"/>
</dbReference>
<comment type="caution">
    <text evidence="1">The sequence shown here is derived from an EMBL/GenBank/DDBJ whole genome shotgun (WGS) entry which is preliminary data.</text>
</comment>